<gene>
    <name evidence="1" type="ORF">Y1Q_0001343</name>
</gene>
<proteinExistence type="predicted"/>
<keyword evidence="2" id="KW-1185">Reference proteome</keyword>
<reference evidence="1 2" key="1">
    <citation type="journal article" date="2012" name="Genome Biol.">
        <title>Sequencing three crocodilian genomes to illuminate the evolution of archosaurs and amniotes.</title>
        <authorList>
            <person name="St John J.A."/>
            <person name="Braun E.L."/>
            <person name="Isberg S.R."/>
            <person name="Miles L.G."/>
            <person name="Chong A.Y."/>
            <person name="Gongora J."/>
            <person name="Dalzell P."/>
            <person name="Moran C."/>
            <person name="Bed'hom B."/>
            <person name="Abzhanov A."/>
            <person name="Burgess S.C."/>
            <person name="Cooksey A.M."/>
            <person name="Castoe T.A."/>
            <person name="Crawford N.G."/>
            <person name="Densmore L.D."/>
            <person name="Drew J.C."/>
            <person name="Edwards S.V."/>
            <person name="Faircloth B.C."/>
            <person name="Fujita M.K."/>
            <person name="Greenwold M.J."/>
            <person name="Hoffmann F.G."/>
            <person name="Howard J.M."/>
            <person name="Iguchi T."/>
            <person name="Janes D.E."/>
            <person name="Khan S.Y."/>
            <person name="Kohno S."/>
            <person name="de Koning A.J."/>
            <person name="Lance S.L."/>
            <person name="McCarthy F.M."/>
            <person name="McCormack J.E."/>
            <person name="Merchant M.E."/>
            <person name="Peterson D.G."/>
            <person name="Pollock D.D."/>
            <person name="Pourmand N."/>
            <person name="Raney B.J."/>
            <person name="Roessler K.A."/>
            <person name="Sanford J.R."/>
            <person name="Sawyer R.H."/>
            <person name="Schmidt C.J."/>
            <person name="Triplett E.W."/>
            <person name="Tuberville T.D."/>
            <person name="Venegas-Anaya M."/>
            <person name="Howard J.T."/>
            <person name="Jarvis E.D."/>
            <person name="Guillette L.J.Jr."/>
            <person name="Glenn T.C."/>
            <person name="Green R.E."/>
            <person name="Ray D.A."/>
        </authorList>
    </citation>
    <scope>NUCLEOTIDE SEQUENCE [LARGE SCALE GENOMIC DNA]</scope>
    <source>
        <strain evidence="1">KSC_2009_1</strain>
    </source>
</reference>
<dbReference type="Proteomes" id="UP000050525">
    <property type="component" value="Unassembled WGS sequence"/>
</dbReference>
<dbReference type="EMBL" id="AKHW03006295">
    <property type="protein sequence ID" value="KYO21028.1"/>
    <property type="molecule type" value="Genomic_DNA"/>
</dbReference>
<evidence type="ECO:0000313" key="1">
    <source>
        <dbReference type="EMBL" id="KYO21028.1"/>
    </source>
</evidence>
<accession>A0A151M926</accession>
<dbReference type="AlphaFoldDB" id="A0A151M926"/>
<comment type="caution">
    <text evidence="1">The sequence shown here is derived from an EMBL/GenBank/DDBJ whole genome shotgun (WGS) entry which is preliminary data.</text>
</comment>
<name>A0A151M926_ALLMI</name>
<evidence type="ECO:0000313" key="2">
    <source>
        <dbReference type="Proteomes" id="UP000050525"/>
    </source>
</evidence>
<organism evidence="1 2">
    <name type="scientific">Alligator mississippiensis</name>
    <name type="common">American alligator</name>
    <dbReference type="NCBI Taxonomy" id="8496"/>
    <lineage>
        <taxon>Eukaryota</taxon>
        <taxon>Metazoa</taxon>
        <taxon>Chordata</taxon>
        <taxon>Craniata</taxon>
        <taxon>Vertebrata</taxon>
        <taxon>Euteleostomi</taxon>
        <taxon>Archelosauria</taxon>
        <taxon>Archosauria</taxon>
        <taxon>Crocodylia</taxon>
        <taxon>Alligatoridae</taxon>
        <taxon>Alligatorinae</taxon>
        <taxon>Alligator</taxon>
    </lineage>
</organism>
<protein>
    <submittedName>
        <fullName evidence="1">Uncharacterized protein</fullName>
    </submittedName>
</protein>
<sequence>MQVLQILATAPSFPDVKVNRFLRKVSKQFVFVVVVRDMYQHQTKGDTAALELSGLGAEEERREEHD</sequence>